<reference evidence="11" key="1">
    <citation type="journal article" date="2021" name="bioRxiv">
        <title>Unraveling nitrogen, sulfur and carbon metabolic pathways and microbial community transcriptional responses to substrate deprivation and toxicity stresses in a bioreactor mimicking anoxic brackish coastal sediment conditions.</title>
        <authorList>
            <person name="Martins P.D."/>
            <person name="Echeveste M.J."/>
            <person name="Arshad A."/>
            <person name="Kurth J."/>
            <person name="Ouboter H."/>
            <person name="Jetten M.S.M."/>
            <person name="Welte C.U."/>
        </authorList>
    </citation>
    <scope>NUCLEOTIDE SEQUENCE</scope>
    <source>
        <strain evidence="11">MAG_39</strain>
    </source>
</reference>
<evidence type="ECO:0000259" key="9">
    <source>
        <dbReference type="Pfam" id="PF00361"/>
    </source>
</evidence>
<evidence type="ECO:0000256" key="5">
    <source>
        <dbReference type="ARBA" id="ARBA00022989"/>
    </source>
</evidence>
<reference evidence="11" key="2">
    <citation type="submission" date="2021-08" db="EMBL/GenBank/DDBJ databases">
        <authorList>
            <person name="Dalcin Martins P."/>
        </authorList>
    </citation>
    <scope>NUCLEOTIDE SEQUENCE</scope>
    <source>
        <strain evidence="11">MAG_39</strain>
    </source>
</reference>
<organism evidence="11 12">
    <name type="scientific">Candidatus Nitrobium versatile</name>
    <dbReference type="NCBI Taxonomy" id="2884831"/>
    <lineage>
        <taxon>Bacteria</taxon>
        <taxon>Pseudomonadati</taxon>
        <taxon>Nitrospirota</taxon>
        <taxon>Nitrospiria</taxon>
        <taxon>Nitrospirales</taxon>
        <taxon>Nitrospiraceae</taxon>
        <taxon>Candidatus Nitrobium</taxon>
    </lineage>
</organism>
<dbReference type="GO" id="GO:0005886">
    <property type="term" value="C:plasma membrane"/>
    <property type="evidence" value="ECO:0007669"/>
    <property type="project" value="UniProtKB-SubCell"/>
</dbReference>
<feature type="domain" description="NADH:quinone oxidoreductase/Mrp antiporter transmembrane" evidence="9">
    <location>
        <begin position="129"/>
        <end position="425"/>
    </location>
</feature>
<dbReference type="InterPro" id="IPR001750">
    <property type="entry name" value="ND/Mrp_TM"/>
</dbReference>
<dbReference type="InterPro" id="IPR001516">
    <property type="entry name" value="Proton_antipo_N"/>
</dbReference>
<evidence type="ECO:0000256" key="8">
    <source>
        <dbReference type="SAM" id="Phobius"/>
    </source>
</evidence>
<dbReference type="Pfam" id="PF00361">
    <property type="entry name" value="Proton_antipo_M"/>
    <property type="match status" value="1"/>
</dbReference>
<feature type="domain" description="NADH-Ubiquinone oxidoreductase (complex I) chain 5 N-terminal" evidence="10">
    <location>
        <begin position="69"/>
        <end position="102"/>
    </location>
</feature>
<feature type="transmembrane region" description="Helical" evidence="8">
    <location>
        <begin position="31"/>
        <end position="52"/>
    </location>
</feature>
<evidence type="ECO:0000256" key="4">
    <source>
        <dbReference type="ARBA" id="ARBA00022692"/>
    </source>
</evidence>
<comment type="similarity">
    <text evidence="2">Belongs to the CPA3 antiporters (TC 2.A.63) subunit D family.</text>
</comment>
<evidence type="ECO:0000256" key="7">
    <source>
        <dbReference type="RuleBase" id="RU000320"/>
    </source>
</evidence>
<gene>
    <name evidence="11" type="ORF">K8I29_07265</name>
</gene>
<dbReference type="GO" id="GO:0008137">
    <property type="term" value="F:NADH dehydrogenase (ubiquinone) activity"/>
    <property type="evidence" value="ECO:0007669"/>
    <property type="project" value="InterPro"/>
</dbReference>
<comment type="subcellular location">
    <subcellularLocation>
        <location evidence="1">Cell membrane</location>
        <topology evidence="1">Multi-pass membrane protein</topology>
    </subcellularLocation>
    <subcellularLocation>
        <location evidence="7">Membrane</location>
        <topology evidence="7">Multi-pass membrane protein</topology>
    </subcellularLocation>
</comment>
<feature type="transmembrane region" description="Helical" evidence="8">
    <location>
        <begin position="111"/>
        <end position="129"/>
    </location>
</feature>
<feature type="transmembrane region" description="Helical" evidence="8">
    <location>
        <begin position="414"/>
        <end position="435"/>
    </location>
</feature>
<dbReference type="InterPro" id="IPR003918">
    <property type="entry name" value="NADH_UbQ_OxRdtase"/>
</dbReference>
<feature type="transmembrane region" description="Helical" evidence="8">
    <location>
        <begin position="373"/>
        <end position="394"/>
    </location>
</feature>
<dbReference type="PANTHER" id="PTHR42703">
    <property type="entry name" value="NADH DEHYDROGENASE"/>
    <property type="match status" value="1"/>
</dbReference>
<dbReference type="PANTHER" id="PTHR42703:SF1">
    <property type="entry name" value="NA(+)_H(+) ANTIPORTER SUBUNIT D1"/>
    <property type="match status" value="1"/>
</dbReference>
<evidence type="ECO:0000313" key="11">
    <source>
        <dbReference type="EMBL" id="MBZ0156001.1"/>
    </source>
</evidence>
<feature type="transmembrane region" description="Helical" evidence="8">
    <location>
        <begin position="298"/>
        <end position="319"/>
    </location>
</feature>
<dbReference type="PRINTS" id="PR01437">
    <property type="entry name" value="NUOXDRDTASE4"/>
</dbReference>
<protein>
    <submittedName>
        <fullName evidence="11">Oxidoreductase</fullName>
    </submittedName>
</protein>
<evidence type="ECO:0000259" key="10">
    <source>
        <dbReference type="Pfam" id="PF00662"/>
    </source>
</evidence>
<keyword evidence="6 8" id="KW-0472">Membrane</keyword>
<feature type="transmembrane region" description="Helical" evidence="8">
    <location>
        <begin position="6"/>
        <end position="24"/>
    </location>
</feature>
<evidence type="ECO:0000313" key="12">
    <source>
        <dbReference type="Proteomes" id="UP000705867"/>
    </source>
</evidence>
<dbReference type="Pfam" id="PF00662">
    <property type="entry name" value="Proton_antipo_N"/>
    <property type="match status" value="1"/>
</dbReference>
<sequence length="488" mass="51657">MTSPALIPGVILIPLSMAALFFFVRRPVPGLLVSVPALGIPLCSSGIALQVLKDGPLHYAVGGWREPLGIALYADGLSAALLLMTAVVGSCISVYSLGYFRKNIHSGQGELFWPLWMFLWAALNALYLSADIFNIYVTLELLGLSGVALITLSGDKAALTGGMRYLLIAVLGSLSYLLGVALLYNAHSTLSMPMLSRLASAGIPTHAALALMTVGLLLKTALFPLHFWLPPAHASAPSPVSALLSGLVVKASFYLLARLWTVFSSALLSGAAPFLGALGAAAILWGSFFALRQKSLKMLIAYSTVAQLGYLFLLFPLSLPGAGAGYPVREAWNGSLYHLLSHAFAKAAMFMAAGNIIHALGHDRLDGMSGIGHRLPVTFFALGLSGISIMGLPPSGGFAAKWLLLIASLKSGQWWWAVFIIAGSLMAAGYVFLIYRHAFEQNQTEDQVYPVHPVPGSMELSTLSLAVLSLLLGITAEPVLKLVTSATP</sequence>
<proteinExistence type="inferred from homology"/>
<feature type="transmembrane region" description="Helical" evidence="8">
    <location>
        <begin position="135"/>
        <end position="153"/>
    </location>
</feature>
<accession>A0A953LWJ7</accession>
<keyword evidence="5 8" id="KW-1133">Transmembrane helix</keyword>
<dbReference type="EMBL" id="JAIOIV010000060">
    <property type="protein sequence ID" value="MBZ0156001.1"/>
    <property type="molecule type" value="Genomic_DNA"/>
</dbReference>
<keyword evidence="4 7" id="KW-0812">Transmembrane</keyword>
<evidence type="ECO:0000256" key="6">
    <source>
        <dbReference type="ARBA" id="ARBA00023136"/>
    </source>
</evidence>
<feature type="transmembrane region" description="Helical" evidence="8">
    <location>
        <begin position="339"/>
        <end position="361"/>
    </location>
</feature>
<dbReference type="Proteomes" id="UP000705867">
    <property type="component" value="Unassembled WGS sequence"/>
</dbReference>
<dbReference type="GO" id="GO:0042773">
    <property type="term" value="P:ATP synthesis coupled electron transport"/>
    <property type="evidence" value="ECO:0007669"/>
    <property type="project" value="InterPro"/>
</dbReference>
<evidence type="ECO:0000256" key="3">
    <source>
        <dbReference type="ARBA" id="ARBA00022475"/>
    </source>
</evidence>
<feature type="transmembrane region" description="Helical" evidence="8">
    <location>
        <begin position="240"/>
        <end position="260"/>
    </location>
</feature>
<comment type="caution">
    <text evidence="11">The sequence shown here is derived from an EMBL/GenBank/DDBJ whole genome shotgun (WGS) entry which is preliminary data.</text>
</comment>
<feature type="transmembrane region" description="Helical" evidence="8">
    <location>
        <begin position="165"/>
        <end position="186"/>
    </location>
</feature>
<name>A0A953LWJ7_9BACT</name>
<evidence type="ECO:0000256" key="1">
    <source>
        <dbReference type="ARBA" id="ARBA00004651"/>
    </source>
</evidence>
<dbReference type="AlphaFoldDB" id="A0A953LWJ7"/>
<feature type="transmembrane region" description="Helical" evidence="8">
    <location>
        <begin position="72"/>
        <end position="99"/>
    </location>
</feature>
<feature type="transmembrane region" description="Helical" evidence="8">
    <location>
        <begin position="206"/>
        <end position="228"/>
    </location>
</feature>
<keyword evidence="3" id="KW-1003">Cell membrane</keyword>
<dbReference type="InterPro" id="IPR050586">
    <property type="entry name" value="CPA3_Na-H_Antiporter_D"/>
</dbReference>
<evidence type="ECO:0000256" key="2">
    <source>
        <dbReference type="ARBA" id="ARBA00005346"/>
    </source>
</evidence>
<feature type="transmembrane region" description="Helical" evidence="8">
    <location>
        <begin position="266"/>
        <end position="291"/>
    </location>
</feature>